<evidence type="ECO:0000313" key="7">
    <source>
        <dbReference type="Proteomes" id="UP000677668"/>
    </source>
</evidence>
<proteinExistence type="predicted"/>
<evidence type="ECO:0000313" key="6">
    <source>
        <dbReference type="EMBL" id="QUV94976.1"/>
    </source>
</evidence>
<keyword evidence="2" id="KW-0808">Transferase</keyword>
<feature type="domain" description="Methyltransferase type 11" evidence="5">
    <location>
        <begin position="53"/>
        <end position="145"/>
    </location>
</feature>
<organism evidence="6 7">
    <name type="scientific">Chloracidobacterium sp. N</name>
    <dbReference type="NCBI Taxonomy" id="2821540"/>
    <lineage>
        <taxon>Bacteria</taxon>
        <taxon>Pseudomonadati</taxon>
        <taxon>Acidobacteriota</taxon>
        <taxon>Terriglobia</taxon>
        <taxon>Terriglobales</taxon>
        <taxon>Acidobacteriaceae</taxon>
        <taxon>Chloracidobacterium</taxon>
        <taxon>Chloracidobacterium aggregatum</taxon>
    </lineage>
</organism>
<dbReference type="Gene3D" id="3.40.50.150">
    <property type="entry name" value="Vaccinia Virus protein VP39"/>
    <property type="match status" value="1"/>
</dbReference>
<keyword evidence="4" id="KW-0949">S-adenosyl-L-methionine</keyword>
<name>A0ABX8B5W4_9BACT</name>
<keyword evidence="1" id="KW-0489">Methyltransferase</keyword>
<dbReference type="PANTHER" id="PTHR43464:SF19">
    <property type="entry name" value="UBIQUINONE BIOSYNTHESIS O-METHYLTRANSFERASE, MITOCHONDRIAL"/>
    <property type="match status" value="1"/>
</dbReference>
<dbReference type="EMBL" id="CP072642">
    <property type="protein sequence ID" value="QUV94976.1"/>
    <property type="molecule type" value="Genomic_DNA"/>
</dbReference>
<evidence type="ECO:0000256" key="4">
    <source>
        <dbReference type="ARBA" id="ARBA00022691"/>
    </source>
</evidence>
<dbReference type="NCBIfam" id="TIGR01983">
    <property type="entry name" value="UbiG"/>
    <property type="match status" value="1"/>
</dbReference>
<protein>
    <submittedName>
        <fullName evidence="6">3-demethylubiquinone-9 3-O-methyltransferase</fullName>
    </submittedName>
</protein>
<reference evidence="6 7" key="1">
    <citation type="submission" date="2021-03" db="EMBL/GenBank/DDBJ databases">
        <title>Genomic and phenotypic characterization of Chloracidobacterium isolates provides evidence for multiple species.</title>
        <authorList>
            <person name="Saini M.K."/>
            <person name="Costas A.M.G."/>
            <person name="Tank M."/>
            <person name="Bryant D.A."/>
        </authorList>
    </citation>
    <scope>NUCLEOTIDE SEQUENCE [LARGE SCALE GENOMIC DNA]</scope>
    <source>
        <strain evidence="6 7">N</strain>
    </source>
</reference>
<dbReference type="PANTHER" id="PTHR43464">
    <property type="entry name" value="METHYLTRANSFERASE"/>
    <property type="match status" value="1"/>
</dbReference>
<keyword evidence="7" id="KW-1185">Reference proteome</keyword>
<dbReference type="Pfam" id="PF08241">
    <property type="entry name" value="Methyltransf_11"/>
    <property type="match status" value="1"/>
</dbReference>
<dbReference type="Proteomes" id="UP000677668">
    <property type="component" value="Chromosome 1"/>
</dbReference>
<dbReference type="SUPFAM" id="SSF53335">
    <property type="entry name" value="S-adenosyl-L-methionine-dependent methyltransferases"/>
    <property type="match status" value="1"/>
</dbReference>
<evidence type="ECO:0000259" key="5">
    <source>
        <dbReference type="Pfam" id="PF08241"/>
    </source>
</evidence>
<keyword evidence="3" id="KW-0831">Ubiquinone biosynthesis</keyword>
<dbReference type="InterPro" id="IPR010233">
    <property type="entry name" value="UbiG_MeTrfase"/>
</dbReference>
<evidence type="ECO:0000256" key="3">
    <source>
        <dbReference type="ARBA" id="ARBA00022688"/>
    </source>
</evidence>
<evidence type="ECO:0000256" key="1">
    <source>
        <dbReference type="ARBA" id="ARBA00022603"/>
    </source>
</evidence>
<dbReference type="InterPro" id="IPR029063">
    <property type="entry name" value="SAM-dependent_MTases_sf"/>
</dbReference>
<sequence length="243" mass="27150">MTPVNNALYDELGERWYTAQDDPVALLRAEGRLRNPWIATEIAARCGAGAAVLDIGCGGGFLSNELARAGFAVTGLDQSAESLSIAQSHDTTHSVHYEVGNAMRLPYPEVSFSAVCAMDFLEHVEDPAGVIREAARVLRPGGLFFASTFNRNWLSWLVVIKGVEWFVPNVPPNMHVLHLFITPREMARYCQAAGLHRIRFRGLRPRLNRAFWRLLWTRVVPEDFEFTFTSSLLTGYLVTAEKA</sequence>
<evidence type="ECO:0000256" key="2">
    <source>
        <dbReference type="ARBA" id="ARBA00022679"/>
    </source>
</evidence>
<dbReference type="InterPro" id="IPR013216">
    <property type="entry name" value="Methyltransf_11"/>
</dbReference>
<accession>A0ABX8B5W4</accession>
<gene>
    <name evidence="6" type="primary">ubiG</name>
    <name evidence="6" type="ORF">J8C05_07430</name>
</gene>
<dbReference type="CDD" id="cd02440">
    <property type="entry name" value="AdoMet_MTases"/>
    <property type="match status" value="1"/>
</dbReference>